<gene>
    <name evidence="1" type="ORF">JQS43_06100</name>
</gene>
<dbReference type="EMBL" id="CP070499">
    <property type="protein sequence ID" value="QSB15902.1"/>
    <property type="molecule type" value="Genomic_DNA"/>
</dbReference>
<dbReference type="RefSeq" id="WP_239678094.1">
    <property type="nucleotide sequence ID" value="NZ_CP070499.1"/>
</dbReference>
<evidence type="ECO:0000313" key="2">
    <source>
        <dbReference type="Proteomes" id="UP000662857"/>
    </source>
</evidence>
<accession>A0A895YIP1</accession>
<name>A0A895YIP1_9ACTN</name>
<proteinExistence type="predicted"/>
<keyword evidence="2" id="KW-1185">Reference proteome</keyword>
<reference evidence="1" key="1">
    <citation type="submission" date="2021-02" db="EMBL/GenBank/DDBJ databases">
        <title>Natrosporangium hydrolyticum gen. nov., sp. nov, a haloalkaliphilic actinobacterium from a soda solonchak soil.</title>
        <authorList>
            <person name="Sorokin D.Y."/>
            <person name="Khijniak T.V."/>
            <person name="Zakharycheva A.P."/>
            <person name="Boueva O.V."/>
            <person name="Ariskina E.V."/>
            <person name="Hahnke R.L."/>
            <person name="Bunk B."/>
            <person name="Sproer C."/>
            <person name="Schumann P."/>
            <person name="Evtushenko L.I."/>
            <person name="Kublanov I.V."/>
        </authorList>
    </citation>
    <scope>NUCLEOTIDE SEQUENCE</scope>
    <source>
        <strain evidence="1">DSM 106523</strain>
    </source>
</reference>
<sequence>MRVCYNIHSHHLPEQLYHLVETITRGSPNSVVVISHDRAGAPIDETALRALGEVTVQYAIGGYGDFNHIDRWYAAVEWLRTTGTSVDWLVNLAGQHYPLQPLPVIERDLAATPTDGLLQYFPAFGPGHHWPPRRARSRYLFHHRRLARLSPAWQRRLRPLQAINLVQPLVRVHVGYGLTVGRRVPGPFGPDLRLYGGSSFMSLTWPVVDYLWHFRRRRPDLVDHFRRTLSPEEAFFATALLNSGQFAFTNDKRRYFVFRGPGAGLNRSRTLGVADLDAAVASGAHFGGKFDMSADPAAIYQLDALVRG</sequence>
<dbReference type="Proteomes" id="UP000662857">
    <property type="component" value="Chromosome"/>
</dbReference>
<dbReference type="KEGG" id="nhy:JQS43_06100"/>
<organism evidence="1 2">
    <name type="scientific">Natronosporangium hydrolyticum</name>
    <dbReference type="NCBI Taxonomy" id="2811111"/>
    <lineage>
        <taxon>Bacteria</taxon>
        <taxon>Bacillati</taxon>
        <taxon>Actinomycetota</taxon>
        <taxon>Actinomycetes</taxon>
        <taxon>Micromonosporales</taxon>
        <taxon>Micromonosporaceae</taxon>
        <taxon>Natronosporangium</taxon>
    </lineage>
</organism>
<protein>
    <submittedName>
        <fullName evidence="1">Uncharacterized protein</fullName>
    </submittedName>
</protein>
<evidence type="ECO:0000313" key="1">
    <source>
        <dbReference type="EMBL" id="QSB15902.1"/>
    </source>
</evidence>
<dbReference type="AlphaFoldDB" id="A0A895YIP1"/>